<proteinExistence type="inferred from homology"/>
<dbReference type="GO" id="GO:0030527">
    <property type="term" value="F:structural constituent of chromatin"/>
    <property type="evidence" value="ECO:0007669"/>
    <property type="project" value="InterPro"/>
</dbReference>
<name>A0A7W8DGA1_9BACT</name>
<dbReference type="EMBL" id="JACHID010000002">
    <property type="protein sequence ID" value="MBB5021149.1"/>
    <property type="molecule type" value="Genomic_DNA"/>
</dbReference>
<comment type="similarity">
    <text evidence="1 4">Belongs to the bacterial histone-like protein family.</text>
</comment>
<dbReference type="Proteomes" id="UP000528322">
    <property type="component" value="Unassembled WGS sequence"/>
</dbReference>
<dbReference type="PRINTS" id="PR01727">
    <property type="entry name" value="DNABINDINGHU"/>
</dbReference>
<organism evidence="5 6">
    <name type="scientific">Desulfurispira natronophila</name>
    <dbReference type="NCBI Taxonomy" id="682562"/>
    <lineage>
        <taxon>Bacteria</taxon>
        <taxon>Pseudomonadati</taxon>
        <taxon>Chrysiogenota</taxon>
        <taxon>Chrysiogenia</taxon>
        <taxon>Chrysiogenales</taxon>
        <taxon>Chrysiogenaceae</taxon>
        <taxon>Desulfurispira</taxon>
    </lineage>
</organism>
<dbReference type="GO" id="GO:0030261">
    <property type="term" value="P:chromosome condensation"/>
    <property type="evidence" value="ECO:0007669"/>
    <property type="project" value="UniProtKB-KW"/>
</dbReference>
<dbReference type="SUPFAM" id="SSF47729">
    <property type="entry name" value="IHF-like DNA-binding proteins"/>
    <property type="match status" value="1"/>
</dbReference>
<evidence type="ECO:0000256" key="2">
    <source>
        <dbReference type="ARBA" id="ARBA00023067"/>
    </source>
</evidence>
<gene>
    <name evidence="5" type="ORF">HNR37_000455</name>
</gene>
<dbReference type="CDD" id="cd13831">
    <property type="entry name" value="HU"/>
    <property type="match status" value="1"/>
</dbReference>
<dbReference type="RefSeq" id="WP_183729290.1">
    <property type="nucleotide sequence ID" value="NZ_JACHID010000002.1"/>
</dbReference>
<dbReference type="AlphaFoldDB" id="A0A7W8DGA1"/>
<protein>
    <submittedName>
        <fullName evidence="5">DNA-binding protein HU-beta</fullName>
    </submittedName>
</protein>
<keyword evidence="2" id="KW-0226">DNA condensation</keyword>
<sequence>MTKKELIGKMAEASGITKVQAEKALNTFIDSVSTTLKSGDKVTLVGFGTFQVTERAGRQGINPRTKEKISIPARKSPKFVPGKALKEMVDKKKK</sequence>
<dbReference type="Gene3D" id="4.10.520.10">
    <property type="entry name" value="IHF-like DNA-binding proteins"/>
    <property type="match status" value="1"/>
</dbReference>
<dbReference type="InterPro" id="IPR020816">
    <property type="entry name" value="Histone-like_DNA-bd_CS"/>
</dbReference>
<evidence type="ECO:0000256" key="4">
    <source>
        <dbReference type="RuleBase" id="RU003939"/>
    </source>
</evidence>
<evidence type="ECO:0000313" key="5">
    <source>
        <dbReference type="EMBL" id="MBB5021149.1"/>
    </source>
</evidence>
<dbReference type="PANTHER" id="PTHR33175:SF3">
    <property type="entry name" value="DNA-BINDING PROTEIN HU-BETA"/>
    <property type="match status" value="1"/>
</dbReference>
<dbReference type="GO" id="GO:0003677">
    <property type="term" value="F:DNA binding"/>
    <property type="evidence" value="ECO:0007669"/>
    <property type="project" value="UniProtKB-KW"/>
</dbReference>
<accession>A0A7W8DGA1</accession>
<evidence type="ECO:0000256" key="1">
    <source>
        <dbReference type="ARBA" id="ARBA00010529"/>
    </source>
</evidence>
<comment type="caution">
    <text evidence="5">The sequence shown here is derived from an EMBL/GenBank/DDBJ whole genome shotgun (WGS) entry which is preliminary data.</text>
</comment>
<keyword evidence="6" id="KW-1185">Reference proteome</keyword>
<dbReference type="PROSITE" id="PS00045">
    <property type="entry name" value="HISTONE_LIKE"/>
    <property type="match status" value="1"/>
</dbReference>
<evidence type="ECO:0000313" key="6">
    <source>
        <dbReference type="Proteomes" id="UP000528322"/>
    </source>
</evidence>
<dbReference type="InterPro" id="IPR000119">
    <property type="entry name" value="Hist_DNA-bd"/>
</dbReference>
<dbReference type="Pfam" id="PF00216">
    <property type="entry name" value="Bac_DNA_binding"/>
    <property type="match status" value="1"/>
</dbReference>
<keyword evidence="3 5" id="KW-0238">DNA-binding</keyword>
<reference evidence="5 6" key="1">
    <citation type="submission" date="2020-08" db="EMBL/GenBank/DDBJ databases">
        <title>Genomic Encyclopedia of Type Strains, Phase IV (KMG-IV): sequencing the most valuable type-strain genomes for metagenomic binning, comparative biology and taxonomic classification.</title>
        <authorList>
            <person name="Goeker M."/>
        </authorList>
    </citation>
    <scope>NUCLEOTIDE SEQUENCE [LARGE SCALE GENOMIC DNA]</scope>
    <source>
        <strain evidence="5 6">DSM 22071</strain>
    </source>
</reference>
<dbReference type="SMART" id="SM00411">
    <property type="entry name" value="BHL"/>
    <property type="match status" value="1"/>
</dbReference>
<dbReference type="InterPro" id="IPR010992">
    <property type="entry name" value="IHF-like_DNA-bd_dom_sf"/>
</dbReference>
<dbReference type="PANTHER" id="PTHR33175">
    <property type="entry name" value="DNA-BINDING PROTEIN HU"/>
    <property type="match status" value="1"/>
</dbReference>
<evidence type="ECO:0000256" key="3">
    <source>
        <dbReference type="ARBA" id="ARBA00023125"/>
    </source>
</evidence>